<evidence type="ECO:0000313" key="4">
    <source>
        <dbReference type="Proteomes" id="UP000216339"/>
    </source>
</evidence>
<name>A0A271J6P4_9BACT</name>
<evidence type="ECO:0000256" key="1">
    <source>
        <dbReference type="SAM" id="MobiDB-lite"/>
    </source>
</evidence>
<accession>A0A271J6P4</accession>
<sequence length="723" mass="78690">MPLAPTARRAARLTGLLLFALALSAPAAHAQFQTKWVAGGSFHNWYASSGSEIEVGLVNEQQYGWRWPGVYDFTDMQAAKGLWIGARNVTDEFGVSYPVRVAHVGPRVPGTGEVFPTEFELVSKYPLTVVTVDGDQSFASASMVVDRVDPDMAPDFMLINRFNTILGLTVERRVMQFSQEFHDNYHVIEYVLTNTGNVDGDAEVELPNQTLEDVIAYFQYRMAISAQTRYVMGNPTGWGKNTMNDARGDGTRVDPEDEQFRAQFAWHGFFPGRSVSYDNIGGSIQQEAINVAPADTVGRLGAHAFAGVVTLHADASASDDSDDPGQPATTNWIGSDDPYLSNNDAFSIGRMTTEYAVMSQGHKSPRHALAVEPSGLPGFLNPSRDPSAAEGQANSGGYSFANGYGPYTLGPGESVRFVVAEGADGLSREAATAIGRQFKESGNSSSAPLTYAGETMTKNEWVFTSRDSLFQTFRRAIANYQAGYDIPTPPAPPRTFDVAGGGDRITLAWEPNADGPSPDRWEVYRTQARRDSAYTLIATLDPGVTSYDDTTPVRGVNYFYYLQAVRDGAANDGSGMTPAGRDLRSSRYATQTYDGATLKRQQGEALEDIRVVPNPYYIGASRGAGGDPALRFPDRNDKLAFFNIPGVCRIDIYTELGELVDTIEHTDGSGDEFWDHTTSSRQVVASGLYIAVITVTEDVLDLATGEVLFEAGEQAVRKFVIIR</sequence>
<keyword evidence="2" id="KW-0732">Signal</keyword>
<evidence type="ECO:0000313" key="3">
    <source>
        <dbReference type="EMBL" id="PAP78319.1"/>
    </source>
</evidence>
<feature type="region of interest" description="Disordered" evidence="1">
    <location>
        <begin position="366"/>
        <end position="394"/>
    </location>
</feature>
<dbReference type="AlphaFoldDB" id="A0A271J6P4"/>
<proteinExistence type="predicted"/>
<dbReference type="Gene3D" id="2.60.40.4070">
    <property type="match status" value="1"/>
</dbReference>
<dbReference type="Proteomes" id="UP000216339">
    <property type="component" value="Unassembled WGS sequence"/>
</dbReference>
<dbReference type="RefSeq" id="WP_095512004.1">
    <property type="nucleotide sequence ID" value="NZ_MQWD01000001.1"/>
</dbReference>
<feature type="chain" id="PRO_5012402494" description="Fibronectin type-III domain-containing protein" evidence="2">
    <location>
        <begin position="31"/>
        <end position="723"/>
    </location>
</feature>
<dbReference type="SUPFAM" id="SSF49265">
    <property type="entry name" value="Fibronectin type III"/>
    <property type="match status" value="1"/>
</dbReference>
<evidence type="ECO:0008006" key="5">
    <source>
        <dbReference type="Google" id="ProtNLM"/>
    </source>
</evidence>
<protein>
    <recommendedName>
        <fullName evidence="5">Fibronectin type-III domain-containing protein</fullName>
    </recommendedName>
</protein>
<dbReference type="InterPro" id="IPR036116">
    <property type="entry name" value="FN3_sf"/>
</dbReference>
<keyword evidence="4" id="KW-1185">Reference proteome</keyword>
<dbReference type="Gene3D" id="2.60.40.10">
    <property type="entry name" value="Immunoglobulins"/>
    <property type="match status" value="1"/>
</dbReference>
<organism evidence="3 4">
    <name type="scientific">Rubrivirga marina</name>
    <dbReference type="NCBI Taxonomy" id="1196024"/>
    <lineage>
        <taxon>Bacteria</taxon>
        <taxon>Pseudomonadati</taxon>
        <taxon>Rhodothermota</taxon>
        <taxon>Rhodothermia</taxon>
        <taxon>Rhodothermales</taxon>
        <taxon>Rubricoccaceae</taxon>
        <taxon>Rubrivirga</taxon>
    </lineage>
</organism>
<dbReference type="InterPro" id="IPR013783">
    <property type="entry name" value="Ig-like_fold"/>
</dbReference>
<reference evidence="3 4" key="1">
    <citation type="submission" date="2016-11" db="EMBL/GenBank/DDBJ databases">
        <title>Study of marine rhodopsin-containing bacteria.</title>
        <authorList>
            <person name="Yoshizawa S."/>
            <person name="Kumagai Y."/>
            <person name="Kogure K."/>
        </authorList>
    </citation>
    <scope>NUCLEOTIDE SEQUENCE [LARGE SCALE GENOMIC DNA]</scope>
    <source>
        <strain evidence="3 4">SAORIC-28</strain>
    </source>
</reference>
<dbReference type="EMBL" id="MQWD01000001">
    <property type="protein sequence ID" value="PAP78319.1"/>
    <property type="molecule type" value="Genomic_DNA"/>
</dbReference>
<feature type="region of interest" description="Disordered" evidence="1">
    <location>
        <begin position="315"/>
        <end position="336"/>
    </location>
</feature>
<feature type="signal peptide" evidence="2">
    <location>
        <begin position="1"/>
        <end position="30"/>
    </location>
</feature>
<dbReference type="OrthoDB" id="9804605at2"/>
<comment type="caution">
    <text evidence="3">The sequence shown here is derived from an EMBL/GenBank/DDBJ whole genome shotgun (WGS) entry which is preliminary data.</text>
</comment>
<gene>
    <name evidence="3" type="ORF">BSZ37_18775</name>
</gene>
<evidence type="ECO:0000256" key="2">
    <source>
        <dbReference type="SAM" id="SignalP"/>
    </source>
</evidence>